<sequence>MTGAVERPPNVVLILADDLGFSDLGCYGSEIRTPNLDRLARSGVRFTQMYNAARCCPSRASLLTGLYAHQAGVGHMTDDLGAPSYRGYLNRSCVTIAEALRARGYTTLMSGKWHVGGGYDILNPDRWRPGDATHPTPRQRGFDRFYGIVAGAGSYFYPRTLMRDDEFVPLEDSDFYLTDAISDHAVQMLEEAASDKPFFLHVTYTAPHWPLHASDEDIAGYEGTYRKGWDAIRAARHEELKGLGLIDPAWDISPRDASSPPWDDAPDQDWEDLRMATYAAQVECMDRGIGRILTSLRRLGVEENTLVMFASDNGGCAEFLAEDTGTGERFRYDTDPLDGRRMRVGNIAGLRPGPADTFMSYGRSWANVSNSPFRSFKRWVHEGGISTPFIASWPGRVDVPAITHEPAHFVDVFATCLDAAGARYPAENDGHAVTPLEGESFLPLLAGGEWSRQQPIFFEHEGNRAVRIGPWKLVSEFGGGWELYDMIDDRTELHDVSGRCVPRVEAMAARYGQWAERCGVRAWRP</sequence>
<dbReference type="InterPro" id="IPR000917">
    <property type="entry name" value="Sulfatase_N"/>
</dbReference>
<protein>
    <submittedName>
        <fullName evidence="6">Arylsulfatase</fullName>
    </submittedName>
</protein>
<dbReference type="EMBL" id="SMLB01000002">
    <property type="protein sequence ID" value="TDD72594.1"/>
    <property type="molecule type" value="Genomic_DNA"/>
</dbReference>
<dbReference type="PROSITE" id="PS00149">
    <property type="entry name" value="SULFATASE_2"/>
    <property type="match status" value="1"/>
</dbReference>
<comment type="caution">
    <text evidence="6">The sequence shown here is derived from an EMBL/GenBank/DDBJ whole genome shotgun (WGS) entry which is preliminary data.</text>
</comment>
<dbReference type="CDD" id="cd16025">
    <property type="entry name" value="PAS_like"/>
    <property type="match status" value="1"/>
</dbReference>
<dbReference type="RefSeq" id="WP_132101310.1">
    <property type="nucleotide sequence ID" value="NZ_SMLB01000002.1"/>
</dbReference>
<organism evidence="6 7">
    <name type="scientific">Jiangella aurantiaca</name>
    <dbReference type="NCBI Taxonomy" id="2530373"/>
    <lineage>
        <taxon>Bacteria</taxon>
        <taxon>Bacillati</taxon>
        <taxon>Actinomycetota</taxon>
        <taxon>Actinomycetes</taxon>
        <taxon>Jiangellales</taxon>
        <taxon>Jiangellaceae</taxon>
        <taxon>Jiangella</taxon>
    </lineage>
</organism>
<feature type="domain" description="Sulfatase N-terminal" evidence="5">
    <location>
        <begin position="9"/>
        <end position="422"/>
    </location>
</feature>
<gene>
    <name evidence="6" type="ORF">E1262_01660</name>
</gene>
<dbReference type="InterPro" id="IPR024607">
    <property type="entry name" value="Sulfatase_CS"/>
</dbReference>
<dbReference type="PANTHER" id="PTHR42693">
    <property type="entry name" value="ARYLSULFATASE FAMILY MEMBER"/>
    <property type="match status" value="1"/>
</dbReference>
<dbReference type="InterPro" id="IPR050738">
    <property type="entry name" value="Sulfatase"/>
</dbReference>
<dbReference type="Pfam" id="PF00884">
    <property type="entry name" value="Sulfatase"/>
    <property type="match status" value="1"/>
</dbReference>
<accession>A0A4R5ANI7</accession>
<keyword evidence="2" id="KW-0479">Metal-binding</keyword>
<evidence type="ECO:0000256" key="4">
    <source>
        <dbReference type="ARBA" id="ARBA00022837"/>
    </source>
</evidence>
<evidence type="ECO:0000259" key="5">
    <source>
        <dbReference type="Pfam" id="PF00884"/>
    </source>
</evidence>
<evidence type="ECO:0000256" key="3">
    <source>
        <dbReference type="ARBA" id="ARBA00022801"/>
    </source>
</evidence>
<dbReference type="FunFam" id="3.40.720.10:FF:000047">
    <property type="entry name" value="Arylsulfatase"/>
    <property type="match status" value="1"/>
</dbReference>
<proteinExistence type="inferred from homology"/>
<dbReference type="GO" id="GO:0046872">
    <property type="term" value="F:metal ion binding"/>
    <property type="evidence" value="ECO:0007669"/>
    <property type="project" value="UniProtKB-KW"/>
</dbReference>
<comment type="similarity">
    <text evidence="1">Belongs to the sulfatase family.</text>
</comment>
<keyword evidence="3" id="KW-0378">Hydrolase</keyword>
<dbReference type="AlphaFoldDB" id="A0A4R5ANI7"/>
<evidence type="ECO:0000313" key="6">
    <source>
        <dbReference type="EMBL" id="TDD72594.1"/>
    </source>
</evidence>
<dbReference type="OrthoDB" id="9777306at2"/>
<evidence type="ECO:0000313" key="7">
    <source>
        <dbReference type="Proteomes" id="UP000295217"/>
    </source>
</evidence>
<evidence type="ECO:0000256" key="1">
    <source>
        <dbReference type="ARBA" id="ARBA00008779"/>
    </source>
</evidence>
<dbReference type="PANTHER" id="PTHR42693:SF33">
    <property type="entry name" value="ARYLSULFATASE"/>
    <property type="match status" value="1"/>
</dbReference>
<dbReference type="Gene3D" id="3.30.1120.10">
    <property type="match status" value="1"/>
</dbReference>
<keyword evidence="7" id="KW-1185">Reference proteome</keyword>
<name>A0A4R5ANI7_9ACTN</name>
<reference evidence="6 7" key="1">
    <citation type="submission" date="2019-02" db="EMBL/GenBank/DDBJ databases">
        <title>Draft genome sequences of novel Actinobacteria.</title>
        <authorList>
            <person name="Sahin N."/>
            <person name="Ay H."/>
            <person name="Saygin H."/>
        </authorList>
    </citation>
    <scope>NUCLEOTIDE SEQUENCE [LARGE SCALE GENOMIC DNA]</scope>
    <source>
        <strain evidence="6 7">8K307</strain>
    </source>
</reference>
<keyword evidence="4" id="KW-0106">Calcium</keyword>
<dbReference type="Gene3D" id="3.40.720.10">
    <property type="entry name" value="Alkaline Phosphatase, subunit A"/>
    <property type="match status" value="1"/>
</dbReference>
<dbReference type="SUPFAM" id="SSF53649">
    <property type="entry name" value="Alkaline phosphatase-like"/>
    <property type="match status" value="1"/>
</dbReference>
<dbReference type="InterPro" id="IPR017850">
    <property type="entry name" value="Alkaline_phosphatase_core_sf"/>
</dbReference>
<dbReference type="Proteomes" id="UP000295217">
    <property type="component" value="Unassembled WGS sequence"/>
</dbReference>
<evidence type="ECO:0000256" key="2">
    <source>
        <dbReference type="ARBA" id="ARBA00022723"/>
    </source>
</evidence>
<dbReference type="GO" id="GO:0004065">
    <property type="term" value="F:arylsulfatase activity"/>
    <property type="evidence" value="ECO:0007669"/>
    <property type="project" value="TreeGrafter"/>
</dbReference>